<dbReference type="Proteomes" id="UP000790787">
    <property type="component" value="Chromosome 4"/>
</dbReference>
<evidence type="ECO:0000313" key="2">
    <source>
        <dbReference type="RefSeq" id="XP_075107212.1"/>
    </source>
</evidence>
<sequence>MVVTAFPLRNILHKPELSGRLAKWAVQMNEFNIEYKSRTTIKSQVLADFVADFSPRLLPLAAKEATIVSELALGFWTLFTDGASNVKEFGLGIVLITPSEETLRQAIRTIPLTNNEAEYGALIAGIEFARGHDSEAIKVKCDSQLVINQVYGIFDTKEERMQQYVVRVQA</sequence>
<dbReference type="RefSeq" id="XP_075107212.1">
    <property type="nucleotide sequence ID" value="XM_075251111.1"/>
</dbReference>
<protein>
    <submittedName>
        <fullName evidence="2">Uncharacterized protein LOC142180170</fullName>
    </submittedName>
</protein>
<reference evidence="1" key="1">
    <citation type="journal article" date="2014" name="Nat. Commun.">
        <title>The tobacco genome sequence and its comparison with those of tomato and potato.</title>
        <authorList>
            <person name="Sierro N."/>
            <person name="Battey J.N."/>
            <person name="Ouadi S."/>
            <person name="Bakaher N."/>
            <person name="Bovet L."/>
            <person name="Willig A."/>
            <person name="Goepfert S."/>
            <person name="Peitsch M.C."/>
            <person name="Ivanov N.V."/>
        </authorList>
    </citation>
    <scope>NUCLEOTIDE SEQUENCE [LARGE SCALE GENOMIC DNA]</scope>
</reference>
<proteinExistence type="predicted"/>
<reference evidence="2" key="2">
    <citation type="submission" date="2025-08" db="UniProtKB">
        <authorList>
            <consortium name="RefSeq"/>
        </authorList>
    </citation>
    <scope>IDENTIFICATION</scope>
    <source>
        <tissue evidence="2">Leaf</tissue>
    </source>
</reference>
<accession>A0AC58UCI6</accession>
<keyword evidence="1" id="KW-1185">Reference proteome</keyword>
<evidence type="ECO:0000313" key="1">
    <source>
        <dbReference type="Proteomes" id="UP000790787"/>
    </source>
</evidence>
<name>A0AC58UCI6_TOBAC</name>
<gene>
    <name evidence="2" type="primary">LOC142180170</name>
</gene>
<organism evidence="1 2">
    <name type="scientific">Nicotiana tabacum</name>
    <name type="common">Common tobacco</name>
    <dbReference type="NCBI Taxonomy" id="4097"/>
    <lineage>
        <taxon>Eukaryota</taxon>
        <taxon>Viridiplantae</taxon>
        <taxon>Streptophyta</taxon>
        <taxon>Embryophyta</taxon>
        <taxon>Tracheophyta</taxon>
        <taxon>Spermatophyta</taxon>
        <taxon>Magnoliopsida</taxon>
        <taxon>eudicotyledons</taxon>
        <taxon>Gunneridae</taxon>
        <taxon>Pentapetalae</taxon>
        <taxon>asterids</taxon>
        <taxon>lamiids</taxon>
        <taxon>Solanales</taxon>
        <taxon>Solanaceae</taxon>
        <taxon>Nicotianoideae</taxon>
        <taxon>Nicotianeae</taxon>
        <taxon>Nicotiana</taxon>
    </lineage>
</organism>